<sequence>MKKSKRTIKLYDHHEHLSISRIYDIEDQLCNARVTIYAMVENGEVDITDSEVTFYLNGKSCNFRGFKELYASLFSEVEFDNYYQDLCKQAGDALHATYDALKNI</sequence>
<dbReference type="EMBL" id="BART01034431">
    <property type="protein sequence ID" value="GAH17265.1"/>
    <property type="molecule type" value="Genomic_DNA"/>
</dbReference>
<protein>
    <submittedName>
        <fullName evidence="1">Uncharacterized protein</fullName>
    </submittedName>
</protein>
<comment type="caution">
    <text evidence="1">The sequence shown here is derived from an EMBL/GenBank/DDBJ whole genome shotgun (WGS) entry which is preliminary data.</text>
</comment>
<evidence type="ECO:0000313" key="1">
    <source>
        <dbReference type="EMBL" id="GAH17265.1"/>
    </source>
</evidence>
<proteinExistence type="predicted"/>
<name>X1EA53_9ZZZZ</name>
<accession>X1EA53</accession>
<organism evidence="1">
    <name type="scientific">marine sediment metagenome</name>
    <dbReference type="NCBI Taxonomy" id="412755"/>
    <lineage>
        <taxon>unclassified sequences</taxon>
        <taxon>metagenomes</taxon>
        <taxon>ecological metagenomes</taxon>
    </lineage>
</organism>
<reference evidence="1" key="1">
    <citation type="journal article" date="2014" name="Front. Microbiol.">
        <title>High frequency of phylogenetically diverse reductive dehalogenase-homologous genes in deep subseafloor sedimentary metagenomes.</title>
        <authorList>
            <person name="Kawai M."/>
            <person name="Futagami T."/>
            <person name="Toyoda A."/>
            <person name="Takaki Y."/>
            <person name="Nishi S."/>
            <person name="Hori S."/>
            <person name="Arai W."/>
            <person name="Tsubouchi T."/>
            <person name="Morono Y."/>
            <person name="Uchiyama I."/>
            <person name="Ito T."/>
            <person name="Fujiyama A."/>
            <person name="Inagaki F."/>
            <person name="Takami H."/>
        </authorList>
    </citation>
    <scope>NUCLEOTIDE SEQUENCE</scope>
    <source>
        <strain evidence="1">Expedition CK06-06</strain>
    </source>
</reference>
<gene>
    <name evidence="1" type="ORF">S01H4_58845</name>
</gene>
<dbReference type="AlphaFoldDB" id="X1EA53"/>